<evidence type="ECO:0000259" key="1">
    <source>
        <dbReference type="Pfam" id="PF11074"/>
    </source>
</evidence>
<gene>
    <name evidence="2" type="ORF">HHL21_02055</name>
</gene>
<dbReference type="EMBL" id="JABBGG010000001">
    <property type="protein sequence ID" value="NML59884.1"/>
    <property type="molecule type" value="Genomic_DNA"/>
</dbReference>
<protein>
    <submittedName>
        <fullName evidence="2">DUF2779 domain-containing protein</fullName>
    </submittedName>
</protein>
<feature type="domain" description="DUF2779" evidence="1">
    <location>
        <begin position="378"/>
        <end position="521"/>
    </location>
</feature>
<evidence type="ECO:0000313" key="2">
    <source>
        <dbReference type="EMBL" id="NML59884.1"/>
    </source>
</evidence>
<accession>A0A848HF66</accession>
<dbReference type="InterPro" id="IPR021301">
    <property type="entry name" value="DUF2779"/>
</dbReference>
<organism evidence="2 3">
    <name type="scientific">Massilia polaris</name>
    <dbReference type="NCBI Taxonomy" id="2728846"/>
    <lineage>
        <taxon>Bacteria</taxon>
        <taxon>Pseudomonadati</taxon>
        <taxon>Pseudomonadota</taxon>
        <taxon>Betaproteobacteria</taxon>
        <taxon>Burkholderiales</taxon>
        <taxon>Oxalobacteraceae</taxon>
        <taxon>Telluria group</taxon>
        <taxon>Massilia</taxon>
    </lineage>
</organism>
<name>A0A848HF66_9BURK</name>
<dbReference type="AlphaFoldDB" id="A0A848HF66"/>
<sequence>MNQTTAPRYLTKSRFKSALECPTKLFYMGKPAFTNLRSDDEFMRALAEGGFQVGELAKLMHPEGVEVKAKGHDQALAETAALLEQETVTIFEAAVRFQNLFIRIDILKKNGSHFELIEVKAKSYDPDSPDFFAGAKGKIKPAILPYLQDVAFQKFVVGAAFPGHTVSCFLMMADKSSTATTGQVSQRFKICRAGRQSRVEVAPGTTRAAIGADLLRAVPVSVHVDDIIGSPVDVAGVPMAFSDAVGMLASHYRRDEKIAPVLGKQCGSCEFKAAAPDERSGFHACWKQVAGLSDGDFAGGTVLDVWNFRGKGKLIDAGVYKLGQVSEDDLKLAPGIEGMSRSERQWMQVSGEWPGGGAFYLDRDGLREQAAKWRYPLHFIDFETSRTALPFHQGRRPYEQVAFQFSHHVMDEDGSVAHAGQFLRAAPGEFPNYAFVRELRLQLSGDEGTILRWATHENSVLRDIWTQLEHDPAPPADKAALQAFILSITSEGERTGERTMVDLCKMAELYYFHPATRGSCSIKKVLPAVLGSSPYLRDRYANASYGSPHGIPSLNFNGWAWWQPNGDGLPRDPYALLPAVFADLEAPAAAGLDEDEALANGGAAMVAYARLQFEKISDQERQRLEAALLKYCELDTLAMVMIYQAWHAELA</sequence>
<dbReference type="RefSeq" id="WP_169463573.1">
    <property type="nucleotide sequence ID" value="NZ_JABBGG010000001.1"/>
</dbReference>
<dbReference type="Proteomes" id="UP000583752">
    <property type="component" value="Unassembled WGS sequence"/>
</dbReference>
<reference evidence="2 3" key="1">
    <citation type="submission" date="2020-04" db="EMBL/GenBank/DDBJ databases">
        <title>Massilia sp. RP-1-19 isolated from soil.</title>
        <authorList>
            <person name="Dahal R.H."/>
        </authorList>
    </citation>
    <scope>NUCLEOTIDE SEQUENCE [LARGE SCALE GENOMIC DNA]</scope>
    <source>
        <strain evidence="2 3">RP-1-19</strain>
    </source>
</reference>
<evidence type="ECO:0000313" key="3">
    <source>
        <dbReference type="Proteomes" id="UP000583752"/>
    </source>
</evidence>
<comment type="caution">
    <text evidence="2">The sequence shown here is derived from an EMBL/GenBank/DDBJ whole genome shotgun (WGS) entry which is preliminary data.</text>
</comment>
<keyword evidence="3" id="KW-1185">Reference proteome</keyword>
<proteinExistence type="predicted"/>
<dbReference type="Pfam" id="PF11074">
    <property type="entry name" value="DUF2779"/>
    <property type="match status" value="1"/>
</dbReference>